<dbReference type="Proteomes" id="UP001165395">
    <property type="component" value="Unassembled WGS sequence"/>
</dbReference>
<feature type="repeat" description="TPR" evidence="1">
    <location>
        <begin position="194"/>
        <end position="227"/>
    </location>
</feature>
<evidence type="ECO:0000313" key="3">
    <source>
        <dbReference type="EMBL" id="MCB6184061.1"/>
    </source>
</evidence>
<dbReference type="EMBL" id="JAJBZT010000005">
    <property type="protein sequence ID" value="MCB6184061.1"/>
    <property type="molecule type" value="Genomic_DNA"/>
</dbReference>
<accession>A0ABS8D7U9</accession>
<evidence type="ECO:0000256" key="1">
    <source>
        <dbReference type="PROSITE-ProRule" id="PRU00339"/>
    </source>
</evidence>
<organism evidence="3 4">
    <name type="scientific">Leeia speluncae</name>
    <dbReference type="NCBI Taxonomy" id="2884804"/>
    <lineage>
        <taxon>Bacteria</taxon>
        <taxon>Pseudomonadati</taxon>
        <taxon>Pseudomonadota</taxon>
        <taxon>Betaproteobacteria</taxon>
        <taxon>Neisseriales</taxon>
        <taxon>Leeiaceae</taxon>
        <taxon>Leeia</taxon>
    </lineage>
</organism>
<dbReference type="Gene3D" id="1.25.40.10">
    <property type="entry name" value="Tetratricopeptide repeat domain"/>
    <property type="match status" value="1"/>
</dbReference>
<protein>
    <recommendedName>
        <fullName evidence="5">Lipoprotein</fullName>
    </recommendedName>
</protein>
<dbReference type="RefSeq" id="WP_227180838.1">
    <property type="nucleotide sequence ID" value="NZ_JAJBZT010000005.1"/>
</dbReference>
<dbReference type="PROSITE" id="PS51257">
    <property type="entry name" value="PROKAR_LIPOPROTEIN"/>
    <property type="match status" value="1"/>
</dbReference>
<feature type="chain" id="PRO_5046269008" description="Lipoprotein" evidence="2">
    <location>
        <begin position="21"/>
        <end position="447"/>
    </location>
</feature>
<keyword evidence="2" id="KW-0732">Signal</keyword>
<feature type="signal peptide" evidence="2">
    <location>
        <begin position="1"/>
        <end position="20"/>
    </location>
</feature>
<dbReference type="InterPro" id="IPR011990">
    <property type="entry name" value="TPR-like_helical_dom_sf"/>
</dbReference>
<keyword evidence="4" id="KW-1185">Reference proteome</keyword>
<reference evidence="3" key="1">
    <citation type="submission" date="2021-10" db="EMBL/GenBank/DDBJ databases">
        <title>The complete genome sequence of Leeia sp. TBRC 13508.</title>
        <authorList>
            <person name="Charoenyingcharoen P."/>
            <person name="Yukphan P."/>
        </authorList>
    </citation>
    <scope>NUCLEOTIDE SEQUENCE</scope>
    <source>
        <strain evidence="3">TBRC 13508</strain>
    </source>
</reference>
<sequence>MIKATIALALVLGLTGCANMLPTKDWKTRLPGAEKDMSVSEDLLTSLEEGEARRITGNQAGANLAWLSADEKVRKWEDVAKSAPESLLEGLGAVLVNDKVRSYDGKDFERVALASRLAMSYLAQGDWDRARTEVTKLHERESVIADLREKEVDKLKSKSNSDNINTDVMVLNGYPVHTLNNPEVISLRNGYQSAIGHYLAGFVYEQSGDSSLAAAGYRQAIELRPDVKSLKNALQGLDQRVKRSDPKATDTLFIVEAGEVTPIKSQTIPIPVNTPNGFIAVPMSFPIIPDQIEALLPRSIIIDGQAFNVDGVTNYEAMSRRSLKDEMPAIILRSTIRAITKGIAIKEAQRQDSLAGLFVNIVAMATEMADDRMWRALPAKVGIARTKLTVGKHILQVDGLSFPFEVAGKYAAISMRTFQGKTFVSFPNGLTVRTDIPVEVADAPVIK</sequence>
<dbReference type="InterPro" id="IPR019734">
    <property type="entry name" value="TPR_rpt"/>
</dbReference>
<comment type="caution">
    <text evidence="3">The sequence shown here is derived from an EMBL/GenBank/DDBJ whole genome shotgun (WGS) entry which is preliminary data.</text>
</comment>
<name>A0ABS8D7U9_9NEIS</name>
<evidence type="ECO:0000313" key="4">
    <source>
        <dbReference type="Proteomes" id="UP001165395"/>
    </source>
</evidence>
<keyword evidence="1" id="KW-0802">TPR repeat</keyword>
<gene>
    <name evidence="3" type="ORF">LIN78_10940</name>
</gene>
<dbReference type="SUPFAM" id="SSF48452">
    <property type="entry name" value="TPR-like"/>
    <property type="match status" value="1"/>
</dbReference>
<evidence type="ECO:0008006" key="5">
    <source>
        <dbReference type="Google" id="ProtNLM"/>
    </source>
</evidence>
<evidence type="ECO:0000256" key="2">
    <source>
        <dbReference type="SAM" id="SignalP"/>
    </source>
</evidence>
<proteinExistence type="predicted"/>
<dbReference type="PROSITE" id="PS50005">
    <property type="entry name" value="TPR"/>
    <property type="match status" value="1"/>
</dbReference>